<dbReference type="AlphaFoldDB" id="A0A2A6RH01"/>
<dbReference type="RefSeq" id="WP_097644935.1">
    <property type="nucleotide sequence ID" value="NZ_NQWI01000081.1"/>
</dbReference>
<feature type="domain" description="DUF4351" evidence="1">
    <location>
        <begin position="152"/>
        <end position="209"/>
    </location>
</feature>
<proteinExistence type="predicted"/>
<accession>A0A2A6RH01</accession>
<comment type="caution">
    <text evidence="2">The sequence shown here is derived from an EMBL/GenBank/DDBJ whole genome shotgun (WGS) entry which is preliminary data.</text>
</comment>
<dbReference type="OrthoDB" id="944318at2"/>
<evidence type="ECO:0000313" key="3">
    <source>
        <dbReference type="Proteomes" id="UP000220527"/>
    </source>
</evidence>
<dbReference type="PANTHER" id="PTHR35586:SF1">
    <property type="entry name" value="SLL1691 PROTEIN"/>
    <property type="match status" value="1"/>
</dbReference>
<name>A0A2A6RH01_9CHLR</name>
<evidence type="ECO:0000313" key="2">
    <source>
        <dbReference type="EMBL" id="PDW02213.1"/>
    </source>
</evidence>
<protein>
    <recommendedName>
        <fullName evidence="1">DUF4351 domain-containing protein</fullName>
    </recommendedName>
</protein>
<evidence type="ECO:0000259" key="1">
    <source>
        <dbReference type="Pfam" id="PF14261"/>
    </source>
</evidence>
<reference evidence="3" key="1">
    <citation type="submission" date="2017-08" db="EMBL/GenBank/DDBJ databases">
        <authorList>
            <person name="Grouzdev D.S."/>
            <person name="Gaisin V.A."/>
            <person name="Rysina M.S."/>
            <person name="Gorlenko V.M."/>
        </authorList>
    </citation>
    <scope>NUCLEOTIDE SEQUENCE [LARGE SCALE GENOMIC DNA]</scope>
    <source>
        <strain evidence="3">Kir15-3F</strain>
    </source>
</reference>
<keyword evidence="3" id="KW-1185">Reference proteome</keyword>
<dbReference type="PANTHER" id="PTHR35586">
    <property type="entry name" value="SLL1691 PROTEIN"/>
    <property type="match status" value="1"/>
</dbReference>
<gene>
    <name evidence="2" type="ORF">CJ255_15135</name>
</gene>
<dbReference type="Proteomes" id="UP000220527">
    <property type="component" value="Unassembled WGS sequence"/>
</dbReference>
<organism evidence="2 3">
    <name type="scientific">Candidatus Viridilinea mediisalina</name>
    <dbReference type="NCBI Taxonomy" id="2024553"/>
    <lineage>
        <taxon>Bacteria</taxon>
        <taxon>Bacillati</taxon>
        <taxon>Chloroflexota</taxon>
        <taxon>Chloroflexia</taxon>
        <taxon>Chloroflexales</taxon>
        <taxon>Chloroflexineae</taxon>
        <taxon>Oscillochloridaceae</taxon>
        <taxon>Candidatus Viridilinea</taxon>
    </lineage>
</organism>
<dbReference type="Pfam" id="PF14261">
    <property type="entry name" value="DUF4351"/>
    <property type="match status" value="1"/>
</dbReference>
<dbReference type="EMBL" id="NQWI01000081">
    <property type="protein sequence ID" value="PDW02213.1"/>
    <property type="molecule type" value="Genomic_DNA"/>
</dbReference>
<sequence length="213" mass="24036">MHQPAANFDGAWKEALEHYLPACLELLFPEAYAGIDWTQPVKDEPLTLLQINPEVGKGTQHVDKLVQVTRLDGEQAIVFVHLEIQSQRDEAFTERMFCYHILEHILRLPDSFQEEAHATMRHIEQEENTMSLPMIGLEKEGFLRGHAKGHAEGHAEALQQVVLRLLKRKVGPLSDVLEAQVVALAPTLLLSLSEALLDFTTQADLNAWLQEHA</sequence>
<dbReference type="InterPro" id="IPR025587">
    <property type="entry name" value="DUF4351"/>
</dbReference>